<keyword evidence="4" id="KW-0472">Membrane</keyword>
<dbReference type="InterPro" id="IPR003591">
    <property type="entry name" value="Leu-rich_rpt_typical-subtyp"/>
</dbReference>
<keyword evidence="4" id="KW-1133">Transmembrane helix</keyword>
<name>A0A8J9ZEP6_BRALA</name>
<accession>A0A8J9ZEP6</accession>
<organism evidence="8 9">
    <name type="scientific">Branchiostoma lanceolatum</name>
    <name type="common">Common lancelet</name>
    <name type="synonym">Amphioxus lanceolatum</name>
    <dbReference type="NCBI Taxonomy" id="7740"/>
    <lineage>
        <taxon>Eukaryota</taxon>
        <taxon>Metazoa</taxon>
        <taxon>Chordata</taxon>
        <taxon>Cephalochordata</taxon>
        <taxon>Leptocardii</taxon>
        <taxon>Amphioxiformes</taxon>
        <taxon>Branchiostomatidae</taxon>
        <taxon>Branchiostoma</taxon>
    </lineage>
</organism>
<evidence type="ECO:0000256" key="1">
    <source>
        <dbReference type="ARBA" id="ARBA00022614"/>
    </source>
</evidence>
<dbReference type="SMART" id="SM00369">
    <property type="entry name" value="LRR_TYP"/>
    <property type="match status" value="9"/>
</dbReference>
<dbReference type="PANTHER" id="PTHR24369">
    <property type="entry name" value="ANTIGEN BSP, PUTATIVE-RELATED"/>
    <property type="match status" value="1"/>
</dbReference>
<dbReference type="Gene3D" id="3.80.10.10">
    <property type="entry name" value="Ribonuclease Inhibitor"/>
    <property type="match status" value="2"/>
</dbReference>
<dbReference type="EMBL" id="OV696687">
    <property type="protein sequence ID" value="CAH1252585.1"/>
    <property type="molecule type" value="Genomic_DNA"/>
</dbReference>
<keyword evidence="2 5" id="KW-0732">Signal</keyword>
<dbReference type="InterPro" id="IPR000483">
    <property type="entry name" value="Cys-rich_flank_reg_C"/>
</dbReference>
<evidence type="ECO:0000256" key="2">
    <source>
        <dbReference type="ARBA" id="ARBA00022729"/>
    </source>
</evidence>
<dbReference type="OrthoDB" id="10008953at2759"/>
<dbReference type="InterPro" id="IPR001611">
    <property type="entry name" value="Leu-rich_rpt"/>
</dbReference>
<sequence>MVAMKLIVLLAVGLSLAVAATAAREACPKPCACFSKDGEKYVNCSRADLTSVPAGIPSEVTATAAREACPKPCACFSKDGTKYVNCSRADLTSVPAGIPSDVQQLLLSGNGIAKLSGADFAGLKSVVSIDLSSNQLTNDAILPGTFDGLPFLGVLNLAANENFTEFPKNLPPQLYTLYFGYNRVTRVTEDSFKHLPQLVYVDFENNQVESVATGSFENQRHLTGLSIGFNQITELPDGVFKTTKLQYLGMRFNQLTRVPTDLPGTLTDLDLVGNKIKEIPSRIFSNLTELLTLQVWQQKTLTTIGDDAFDGLGKLQILDADFCSIDRMTNATLSGLSGMWELYMGSSRIPYIPPGAFHDIKNVTTLWLDGNQLTTLDPVLLDIKTLPRLAEVFIWDNPWTCDCHLRWLKEHIDNNNTAPTVDSPHIMVCNAPPKLKGRAFDTLNPKDFVCEDRDSDPSTAKSSSRRPGIVQVVRDERMRMPFAGPGKSLRVHKVWRDENASICTPAVIDDYSILCMAGVVLLFMWVGFSMGRIVGKGR</sequence>
<feature type="chain" id="PRO_5035474244" evidence="5">
    <location>
        <begin position="23"/>
        <end position="538"/>
    </location>
</feature>
<dbReference type="InterPro" id="IPR026906">
    <property type="entry name" value="LRR_5"/>
</dbReference>
<keyword evidence="1" id="KW-0433">Leucine-rich repeat</keyword>
<dbReference type="InterPro" id="IPR000372">
    <property type="entry name" value="LRRNT"/>
</dbReference>
<keyword evidence="3" id="KW-0677">Repeat</keyword>
<evidence type="ECO:0000313" key="8">
    <source>
        <dbReference type="EMBL" id="CAH1252585.1"/>
    </source>
</evidence>
<dbReference type="InterPro" id="IPR032675">
    <property type="entry name" value="LRR_dom_sf"/>
</dbReference>
<dbReference type="SMART" id="SM00013">
    <property type="entry name" value="LRRNT"/>
    <property type="match status" value="2"/>
</dbReference>
<dbReference type="Pfam" id="PF13855">
    <property type="entry name" value="LRR_8"/>
    <property type="match status" value="2"/>
</dbReference>
<feature type="signal peptide" evidence="5">
    <location>
        <begin position="1"/>
        <end position="22"/>
    </location>
</feature>
<proteinExistence type="predicted"/>
<feature type="domain" description="LRRNT" evidence="6">
    <location>
        <begin position="26"/>
        <end position="62"/>
    </location>
</feature>
<gene>
    <name evidence="8" type="primary">GP5</name>
    <name evidence="8" type="ORF">BLAG_LOCUS12621</name>
</gene>
<protein>
    <submittedName>
        <fullName evidence="8">GP5 protein</fullName>
    </submittedName>
</protein>
<keyword evidence="4" id="KW-0812">Transmembrane</keyword>
<evidence type="ECO:0000259" key="6">
    <source>
        <dbReference type="SMART" id="SM00013"/>
    </source>
</evidence>
<feature type="transmembrane region" description="Helical" evidence="4">
    <location>
        <begin position="511"/>
        <end position="534"/>
    </location>
</feature>
<dbReference type="Pfam" id="PF13306">
    <property type="entry name" value="LRR_5"/>
    <property type="match status" value="1"/>
</dbReference>
<dbReference type="SMART" id="SM00082">
    <property type="entry name" value="LRRCT"/>
    <property type="match status" value="1"/>
</dbReference>
<feature type="domain" description="LRRNT" evidence="6">
    <location>
        <begin position="68"/>
        <end position="104"/>
    </location>
</feature>
<dbReference type="AlphaFoldDB" id="A0A8J9ZEP6"/>
<keyword evidence="9" id="KW-1185">Reference proteome</keyword>
<evidence type="ECO:0000259" key="7">
    <source>
        <dbReference type="SMART" id="SM00082"/>
    </source>
</evidence>
<dbReference type="PANTHER" id="PTHR24369:SF210">
    <property type="entry name" value="CHAOPTIN-RELATED"/>
    <property type="match status" value="1"/>
</dbReference>
<dbReference type="Proteomes" id="UP000838412">
    <property type="component" value="Chromosome 2"/>
</dbReference>
<dbReference type="GO" id="GO:0005886">
    <property type="term" value="C:plasma membrane"/>
    <property type="evidence" value="ECO:0007669"/>
    <property type="project" value="TreeGrafter"/>
</dbReference>
<evidence type="ECO:0000256" key="5">
    <source>
        <dbReference type="SAM" id="SignalP"/>
    </source>
</evidence>
<feature type="domain" description="LRRCT" evidence="7">
    <location>
        <begin position="397"/>
        <end position="451"/>
    </location>
</feature>
<evidence type="ECO:0000256" key="4">
    <source>
        <dbReference type="SAM" id="Phobius"/>
    </source>
</evidence>
<reference evidence="8" key="1">
    <citation type="submission" date="2022-01" db="EMBL/GenBank/DDBJ databases">
        <authorList>
            <person name="Braso-Vives M."/>
        </authorList>
    </citation>
    <scope>NUCLEOTIDE SEQUENCE</scope>
</reference>
<dbReference type="SUPFAM" id="SSF52058">
    <property type="entry name" value="L domain-like"/>
    <property type="match status" value="1"/>
</dbReference>
<evidence type="ECO:0000256" key="3">
    <source>
        <dbReference type="ARBA" id="ARBA00022737"/>
    </source>
</evidence>
<evidence type="ECO:0000313" key="9">
    <source>
        <dbReference type="Proteomes" id="UP000838412"/>
    </source>
</evidence>
<dbReference type="InterPro" id="IPR050541">
    <property type="entry name" value="LRR_TM_domain-containing"/>
</dbReference>